<sequence length="451" mass="51013">MLSRVPLSYSSPPFFLTKPTSTFTMDDSKILDNDRIDKMDRGFVNDLDEFRNFSGKNDVNLGGFTNVLKLFLLKNVGHGVDTLFLARKFRETNTRRTCSCGRLWDGNGNGVEERRKKSEFSSQNNQKHIRSYLMKKVTRMLDTLSTSATSFVFVRINAPKSVVKMAVRMSRAFLYSIYVCCVLIGLLVLGFLMGILLMRSIVEEPVQATRTLNFDYTKASPVAFVPMISHNLPSDLVAGDEDVKNVQARAIPYNHNLQLTVSLTLPESEYNQKLGVFQVKVEFLSTNGKVTATQSHPCILRYKSQPIRHIQTFIKAGPLLAGFESESQTLNIKMAEFTEGLEPTACLKVSLVQRAEFQPGAGIPEIHAATVALESELPQLKRVIWIWRRTILVWASFVLFLMELVLMLVIYRPIIIPRGRQQQARLVGIKEDSQPKAIAWYKGMVLMMIMA</sequence>
<proteinExistence type="predicted"/>
<evidence type="ECO:0000256" key="1">
    <source>
        <dbReference type="ARBA" id="ARBA00004477"/>
    </source>
</evidence>
<evidence type="ECO:0000256" key="6">
    <source>
        <dbReference type="ARBA" id="ARBA00023136"/>
    </source>
</evidence>
<evidence type="ECO:0000256" key="4">
    <source>
        <dbReference type="ARBA" id="ARBA00022989"/>
    </source>
</evidence>
<evidence type="ECO:0000256" key="7">
    <source>
        <dbReference type="SAM" id="Phobius"/>
    </source>
</evidence>
<dbReference type="Proteomes" id="UP000288805">
    <property type="component" value="Unassembled WGS sequence"/>
</dbReference>
<protein>
    <submittedName>
        <fullName evidence="8">Seipin-3</fullName>
    </submittedName>
</protein>
<comment type="subcellular location">
    <subcellularLocation>
        <location evidence="1">Endoplasmic reticulum membrane</location>
        <topology evidence="1">Multi-pass membrane protein</topology>
    </subcellularLocation>
</comment>
<dbReference type="GO" id="GO:0140042">
    <property type="term" value="P:lipid droplet formation"/>
    <property type="evidence" value="ECO:0007669"/>
    <property type="project" value="UniProtKB-ARBA"/>
</dbReference>
<keyword evidence="2 7" id="KW-0812">Transmembrane</keyword>
<keyword evidence="6 7" id="KW-0472">Membrane</keyword>
<feature type="transmembrane region" description="Helical" evidence="7">
    <location>
        <begin position="391"/>
        <end position="411"/>
    </location>
</feature>
<dbReference type="AlphaFoldDB" id="A0A438J4I3"/>
<keyword evidence="4 7" id="KW-1133">Transmembrane helix</keyword>
<evidence type="ECO:0000313" key="9">
    <source>
        <dbReference type="Proteomes" id="UP000288805"/>
    </source>
</evidence>
<organism evidence="8 9">
    <name type="scientific">Vitis vinifera</name>
    <name type="common">Grape</name>
    <dbReference type="NCBI Taxonomy" id="29760"/>
    <lineage>
        <taxon>Eukaryota</taxon>
        <taxon>Viridiplantae</taxon>
        <taxon>Streptophyta</taxon>
        <taxon>Embryophyta</taxon>
        <taxon>Tracheophyta</taxon>
        <taxon>Spermatophyta</taxon>
        <taxon>Magnoliopsida</taxon>
        <taxon>eudicotyledons</taxon>
        <taxon>Gunneridae</taxon>
        <taxon>Pentapetalae</taxon>
        <taxon>rosids</taxon>
        <taxon>Vitales</taxon>
        <taxon>Vitaceae</taxon>
        <taxon>Viteae</taxon>
        <taxon>Vitis</taxon>
    </lineage>
</organism>
<evidence type="ECO:0000256" key="5">
    <source>
        <dbReference type="ARBA" id="ARBA00023098"/>
    </source>
</evidence>
<gene>
    <name evidence="8" type="primary">SEI3</name>
    <name evidence="8" type="ORF">CK203_021771</name>
</gene>
<keyword evidence="5" id="KW-0443">Lipid metabolism</keyword>
<dbReference type="PANTHER" id="PTHR21212">
    <property type="entry name" value="BERNARDINELLI-SEIP CONGENITAL LIPODYSTROPHY 2 HOMOLOG BSCL2 PROTEIN"/>
    <property type="match status" value="1"/>
</dbReference>
<dbReference type="PANTHER" id="PTHR21212:SF6">
    <property type="entry name" value="SEIPIN-2-LIKE"/>
    <property type="match status" value="1"/>
</dbReference>
<accession>A0A438J4I3</accession>
<dbReference type="InterPro" id="IPR009617">
    <property type="entry name" value="Seipin"/>
</dbReference>
<dbReference type="GO" id="GO:0006629">
    <property type="term" value="P:lipid metabolic process"/>
    <property type="evidence" value="ECO:0007669"/>
    <property type="project" value="UniProtKB-KW"/>
</dbReference>
<name>A0A438J4I3_VITVI</name>
<dbReference type="EMBL" id="QGNW01000063">
    <property type="protein sequence ID" value="RVX03877.1"/>
    <property type="molecule type" value="Genomic_DNA"/>
</dbReference>
<reference evidence="8 9" key="1">
    <citation type="journal article" date="2018" name="PLoS Genet.">
        <title>Population sequencing reveals clonal diversity and ancestral inbreeding in the grapevine cultivar Chardonnay.</title>
        <authorList>
            <person name="Roach M.J."/>
            <person name="Johnson D.L."/>
            <person name="Bohlmann J."/>
            <person name="van Vuuren H.J."/>
            <person name="Jones S.J."/>
            <person name="Pretorius I.S."/>
            <person name="Schmidt S.A."/>
            <person name="Borneman A.R."/>
        </authorList>
    </citation>
    <scope>NUCLEOTIDE SEQUENCE [LARGE SCALE GENOMIC DNA]</scope>
    <source>
        <strain evidence="9">cv. Chardonnay</strain>
        <tissue evidence="8">Leaf</tissue>
    </source>
</reference>
<comment type="caution">
    <text evidence="8">The sequence shown here is derived from an EMBL/GenBank/DDBJ whole genome shotgun (WGS) entry which is preliminary data.</text>
</comment>
<keyword evidence="3" id="KW-0256">Endoplasmic reticulum</keyword>
<evidence type="ECO:0000256" key="3">
    <source>
        <dbReference type="ARBA" id="ARBA00022824"/>
    </source>
</evidence>
<dbReference type="CDD" id="cd23995">
    <property type="entry name" value="Seipin_BSCL2_like"/>
    <property type="match status" value="1"/>
</dbReference>
<dbReference type="Pfam" id="PF06775">
    <property type="entry name" value="Seipin"/>
    <property type="match status" value="1"/>
</dbReference>
<feature type="transmembrane region" description="Helical" evidence="7">
    <location>
        <begin position="176"/>
        <end position="197"/>
    </location>
</feature>
<evidence type="ECO:0000313" key="8">
    <source>
        <dbReference type="EMBL" id="RVX03877.1"/>
    </source>
</evidence>
<evidence type="ECO:0000256" key="2">
    <source>
        <dbReference type="ARBA" id="ARBA00022692"/>
    </source>
</evidence>
<dbReference type="GO" id="GO:0005789">
    <property type="term" value="C:endoplasmic reticulum membrane"/>
    <property type="evidence" value="ECO:0007669"/>
    <property type="project" value="UniProtKB-SubCell"/>
</dbReference>